<evidence type="ECO:0000313" key="2">
    <source>
        <dbReference type="RefSeq" id="XP_024880754.1"/>
    </source>
</evidence>
<dbReference type="OrthoDB" id="416987at2759"/>
<dbReference type="PANTHER" id="PTHR47331">
    <property type="entry name" value="PHD-TYPE DOMAIN-CONTAINING PROTEIN"/>
    <property type="match status" value="1"/>
</dbReference>
<dbReference type="PANTHER" id="PTHR47331:SF1">
    <property type="entry name" value="GAG-LIKE PROTEIN"/>
    <property type="match status" value="1"/>
</dbReference>
<name>A0A6J1QEL1_9HYME</name>
<dbReference type="InterPro" id="IPR005312">
    <property type="entry name" value="DUF1759"/>
</dbReference>
<protein>
    <submittedName>
        <fullName evidence="2">Uncharacterized protein LOC112460338</fullName>
    </submittedName>
</protein>
<dbReference type="GeneID" id="112460338"/>
<sequence length="754" mass="85454">MDAAKAARKSARRLFTRTANDIDDLLSAEEPDCGELQDSLTRLEQLLEEIRGYDLTVKQHILETVPIDEAALDTEQTGIDNYEKRYIKTRRRVECEFRVEKNEDIQAPEFKKIHEDEDLDNADKFKYLVQCMVEETKAADLVATFPQSGENYDKAAKALQERFGNEKVLKQVYIRELVKMVMANGSNQSVNLSSMFDKLSAHLQALETLGVNSDQMSTFLSPIVESTLPEKVLTAWQRSSNWGKDGSAMNPPQTDLQLLIDFLKLEVQCEDQRKLVQTGFQTQQKPQKKLTKNVAFQEEDGPTASGLFAGSTNKCLFCDKPHESQLCAKAASMNLENRKKVMTKKKACYVCLKTGHGSRSCRAVVKCVFCQRKHCVLLCPEVEKTRSLPESTPEQTPTQTTPAMSNLQCSGDVILQTVYVNLENNGMRRRIRLVFDGGCHRSYLLKSTAIKLGLKTVGTLNMCHILFGCSREVRQHQVYRVSIESLDGSVQTTLTLLDQEKICELLPRANKHRVIEDFRDKKIFVNDIGEGSPEIEVLIGADNFASLLTGRKVNLRCGLIALETAYGWTLTEKLEEYESNSASLMVTSMMAESDITNLWDLELIGIREPDFHKPQAERDAEVRQHFLGTINRNSDGRYCVRLPWIDESKQVPDNFEVAKKRLDGTWRKLMSMVEQYDRIFQDWILEGIVEVVPDEERNNRGHYLPHRPVVNPESLTTPIRPVFDASCKDGRAPSLNECLAKGPNLTELLPTVLN</sequence>
<evidence type="ECO:0000313" key="1">
    <source>
        <dbReference type="Proteomes" id="UP000504618"/>
    </source>
</evidence>
<proteinExistence type="predicted"/>
<keyword evidence="1" id="KW-1185">Reference proteome</keyword>
<gene>
    <name evidence="2" type="primary">LOC112460338</name>
</gene>
<dbReference type="Proteomes" id="UP000504618">
    <property type="component" value="Unplaced"/>
</dbReference>
<dbReference type="Pfam" id="PF03564">
    <property type="entry name" value="DUF1759"/>
    <property type="match status" value="1"/>
</dbReference>
<reference evidence="2" key="1">
    <citation type="submission" date="2025-08" db="UniProtKB">
        <authorList>
            <consortium name="RefSeq"/>
        </authorList>
    </citation>
    <scope>IDENTIFICATION</scope>
    <source>
        <tissue evidence="2">Whole body</tissue>
    </source>
</reference>
<dbReference type="AlphaFoldDB" id="A0A6J1QEL1"/>
<dbReference type="RefSeq" id="XP_024880754.1">
    <property type="nucleotide sequence ID" value="XM_025024986.1"/>
</dbReference>
<accession>A0A6J1QEL1</accession>
<organism evidence="1 2">
    <name type="scientific">Temnothorax curvispinosus</name>
    <dbReference type="NCBI Taxonomy" id="300111"/>
    <lineage>
        <taxon>Eukaryota</taxon>
        <taxon>Metazoa</taxon>
        <taxon>Ecdysozoa</taxon>
        <taxon>Arthropoda</taxon>
        <taxon>Hexapoda</taxon>
        <taxon>Insecta</taxon>
        <taxon>Pterygota</taxon>
        <taxon>Neoptera</taxon>
        <taxon>Endopterygota</taxon>
        <taxon>Hymenoptera</taxon>
        <taxon>Apocrita</taxon>
        <taxon>Aculeata</taxon>
        <taxon>Formicoidea</taxon>
        <taxon>Formicidae</taxon>
        <taxon>Myrmicinae</taxon>
        <taxon>Temnothorax</taxon>
    </lineage>
</organism>